<evidence type="ECO:0000259" key="8">
    <source>
        <dbReference type="Pfam" id="PF13839"/>
    </source>
</evidence>
<dbReference type="InterPro" id="IPR026057">
    <property type="entry name" value="TBL_C"/>
</dbReference>
<dbReference type="GO" id="GO:0005794">
    <property type="term" value="C:Golgi apparatus"/>
    <property type="evidence" value="ECO:0007669"/>
    <property type="project" value="TreeGrafter"/>
</dbReference>
<dbReference type="PANTHER" id="PTHR32285:SF13">
    <property type="entry name" value="TRICHOME BIREFRINGENCE-LIKE N-TERMINAL DOMAIN-CONTAINING PROTEIN"/>
    <property type="match status" value="1"/>
</dbReference>
<evidence type="ECO:0000259" key="9">
    <source>
        <dbReference type="Pfam" id="PF14416"/>
    </source>
</evidence>
<evidence type="ECO:0000256" key="5">
    <source>
        <dbReference type="ARBA" id="ARBA00022989"/>
    </source>
</evidence>
<keyword evidence="5 7" id="KW-1133">Transmembrane helix</keyword>
<dbReference type="InterPro" id="IPR025846">
    <property type="entry name" value="TBL_N"/>
</dbReference>
<comment type="subcellular location">
    <subcellularLocation>
        <location evidence="1">Membrane</location>
        <topology evidence="1">Single-pass membrane protein</topology>
    </subcellularLocation>
</comment>
<evidence type="ECO:0000256" key="7">
    <source>
        <dbReference type="SAM" id="Phobius"/>
    </source>
</evidence>
<gene>
    <name evidence="10" type="ORF">OLEA9_A048812</name>
</gene>
<comment type="similarity">
    <text evidence="2">Belongs to the PC-esterase family. TBL subfamily.</text>
</comment>
<evidence type="ECO:0000256" key="2">
    <source>
        <dbReference type="ARBA" id="ARBA00007727"/>
    </source>
</evidence>
<dbReference type="PANTHER" id="PTHR32285">
    <property type="entry name" value="PROTEIN TRICHOME BIREFRINGENCE-LIKE 9-RELATED"/>
    <property type="match status" value="1"/>
</dbReference>
<comment type="caution">
    <text evidence="10">The sequence shown here is derived from an EMBL/GenBank/DDBJ whole genome shotgun (WGS) entry which is preliminary data.</text>
</comment>
<feature type="transmembrane region" description="Helical" evidence="7">
    <location>
        <begin position="14"/>
        <end position="36"/>
    </location>
</feature>
<keyword evidence="4" id="KW-0735">Signal-anchor</keyword>
<feature type="domain" description="Trichome birefringence-like N-terminal" evidence="9">
    <location>
        <begin position="84"/>
        <end position="134"/>
    </location>
</feature>
<accession>A0A8S0QS20</accession>
<dbReference type="OrthoDB" id="1739608at2759"/>
<organism evidence="10 11">
    <name type="scientific">Olea europaea subsp. europaea</name>
    <dbReference type="NCBI Taxonomy" id="158383"/>
    <lineage>
        <taxon>Eukaryota</taxon>
        <taxon>Viridiplantae</taxon>
        <taxon>Streptophyta</taxon>
        <taxon>Embryophyta</taxon>
        <taxon>Tracheophyta</taxon>
        <taxon>Spermatophyta</taxon>
        <taxon>Magnoliopsida</taxon>
        <taxon>eudicotyledons</taxon>
        <taxon>Gunneridae</taxon>
        <taxon>Pentapetalae</taxon>
        <taxon>asterids</taxon>
        <taxon>lamiids</taxon>
        <taxon>Lamiales</taxon>
        <taxon>Oleaceae</taxon>
        <taxon>Oleeae</taxon>
        <taxon>Olea</taxon>
    </lineage>
</organism>
<dbReference type="Pfam" id="PF13839">
    <property type="entry name" value="PC-Esterase"/>
    <property type="match status" value="1"/>
</dbReference>
<dbReference type="InterPro" id="IPR029962">
    <property type="entry name" value="TBL"/>
</dbReference>
<dbReference type="GO" id="GO:0016020">
    <property type="term" value="C:membrane"/>
    <property type="evidence" value="ECO:0007669"/>
    <property type="project" value="UniProtKB-SubCell"/>
</dbReference>
<sequence>MKTKEELLPGGKNILFKSLLFPILVLVLIAALYFYLPYNLSSLMSNLDMRSNDSVSLNMKSTTATPLHPSSNDSLSVNSEQKFNIFQGDWIPFPEEPYYTNETKCVIDYRQNCMKFGRPDFDFMKWRWKQSECELPLFDAKSFLELVRGKTLAFVGDSLARNQMQSLVFLLVSVSPLCTKSL</sequence>
<evidence type="ECO:0000313" key="10">
    <source>
        <dbReference type="EMBL" id="CAA2968319.1"/>
    </source>
</evidence>
<reference evidence="10 11" key="1">
    <citation type="submission" date="2019-12" db="EMBL/GenBank/DDBJ databases">
        <authorList>
            <person name="Alioto T."/>
            <person name="Alioto T."/>
            <person name="Gomez Garrido J."/>
        </authorList>
    </citation>
    <scope>NUCLEOTIDE SEQUENCE [LARGE SCALE GENOMIC DNA]</scope>
</reference>
<dbReference type="Proteomes" id="UP000594638">
    <property type="component" value="Unassembled WGS sequence"/>
</dbReference>
<evidence type="ECO:0000313" key="11">
    <source>
        <dbReference type="Proteomes" id="UP000594638"/>
    </source>
</evidence>
<keyword evidence="11" id="KW-1185">Reference proteome</keyword>
<evidence type="ECO:0000256" key="6">
    <source>
        <dbReference type="ARBA" id="ARBA00023136"/>
    </source>
</evidence>
<keyword evidence="3 7" id="KW-0812">Transmembrane</keyword>
<evidence type="ECO:0000256" key="1">
    <source>
        <dbReference type="ARBA" id="ARBA00004167"/>
    </source>
</evidence>
<dbReference type="EMBL" id="CACTIH010001904">
    <property type="protein sequence ID" value="CAA2968319.1"/>
    <property type="molecule type" value="Genomic_DNA"/>
</dbReference>
<evidence type="ECO:0000256" key="4">
    <source>
        <dbReference type="ARBA" id="ARBA00022968"/>
    </source>
</evidence>
<keyword evidence="6 7" id="KW-0472">Membrane</keyword>
<dbReference type="Gramene" id="OE9A048812T1">
    <property type="protein sequence ID" value="OE9A048812C1"/>
    <property type="gene ID" value="OE9A048812"/>
</dbReference>
<proteinExistence type="inferred from homology"/>
<evidence type="ECO:0000256" key="3">
    <source>
        <dbReference type="ARBA" id="ARBA00022692"/>
    </source>
</evidence>
<dbReference type="GO" id="GO:0016413">
    <property type="term" value="F:O-acetyltransferase activity"/>
    <property type="evidence" value="ECO:0007669"/>
    <property type="project" value="InterPro"/>
</dbReference>
<protein>
    <submittedName>
        <fullName evidence="10">Trichome birefringence-like 19</fullName>
    </submittedName>
</protein>
<dbReference type="AlphaFoldDB" id="A0A8S0QS20"/>
<name>A0A8S0QS20_OLEEU</name>
<dbReference type="Pfam" id="PF14416">
    <property type="entry name" value="PMR5N"/>
    <property type="match status" value="1"/>
</dbReference>
<feature type="domain" description="Trichome birefringence-like C-terminal" evidence="8">
    <location>
        <begin position="135"/>
        <end position="174"/>
    </location>
</feature>